<dbReference type="InterPro" id="IPR050822">
    <property type="entry name" value="Cerebellin_Synaptic_Org"/>
</dbReference>
<dbReference type="SMART" id="SM00110">
    <property type="entry name" value="C1Q"/>
    <property type="match status" value="1"/>
</dbReference>
<reference evidence="6" key="2">
    <citation type="submission" date="2020-11" db="EMBL/GenBank/DDBJ databases">
        <authorList>
            <person name="McCartney M.A."/>
            <person name="Auch B."/>
            <person name="Kono T."/>
            <person name="Mallez S."/>
            <person name="Becker A."/>
            <person name="Gohl D.M."/>
            <person name="Silverstein K.A.T."/>
            <person name="Koren S."/>
            <person name="Bechman K.B."/>
            <person name="Herman A."/>
            <person name="Abrahante J.E."/>
            <person name="Garbe J."/>
        </authorList>
    </citation>
    <scope>NUCLEOTIDE SEQUENCE</scope>
    <source>
        <strain evidence="6">Duluth1</strain>
        <tissue evidence="6">Whole animal</tissue>
    </source>
</reference>
<organism evidence="6 7">
    <name type="scientific">Dreissena polymorpha</name>
    <name type="common">Zebra mussel</name>
    <name type="synonym">Mytilus polymorpha</name>
    <dbReference type="NCBI Taxonomy" id="45954"/>
    <lineage>
        <taxon>Eukaryota</taxon>
        <taxon>Metazoa</taxon>
        <taxon>Spiralia</taxon>
        <taxon>Lophotrochozoa</taxon>
        <taxon>Mollusca</taxon>
        <taxon>Bivalvia</taxon>
        <taxon>Autobranchia</taxon>
        <taxon>Heteroconchia</taxon>
        <taxon>Euheterodonta</taxon>
        <taxon>Imparidentia</taxon>
        <taxon>Neoheterodontei</taxon>
        <taxon>Myida</taxon>
        <taxon>Dreissenoidea</taxon>
        <taxon>Dreissenidae</taxon>
        <taxon>Dreissena</taxon>
    </lineage>
</organism>
<dbReference type="SUPFAM" id="SSF49842">
    <property type="entry name" value="TNF-like"/>
    <property type="match status" value="1"/>
</dbReference>
<dbReference type="OrthoDB" id="6150994at2759"/>
<proteinExistence type="predicted"/>
<dbReference type="InterPro" id="IPR008983">
    <property type="entry name" value="Tumour_necrosis_fac-like_dom"/>
</dbReference>
<feature type="chain" id="PRO_5038505209" description="C1q domain-containing protein" evidence="4">
    <location>
        <begin position="21"/>
        <end position="221"/>
    </location>
</feature>
<keyword evidence="3 4" id="KW-0732">Signal</keyword>
<name>A0A9D4S304_DREPO</name>
<comment type="caution">
    <text evidence="6">The sequence shown here is derived from an EMBL/GenBank/DDBJ whole genome shotgun (WGS) entry which is preliminary data.</text>
</comment>
<dbReference type="GO" id="GO:0005576">
    <property type="term" value="C:extracellular region"/>
    <property type="evidence" value="ECO:0007669"/>
    <property type="project" value="UniProtKB-SubCell"/>
</dbReference>
<evidence type="ECO:0000256" key="1">
    <source>
        <dbReference type="ARBA" id="ARBA00004613"/>
    </source>
</evidence>
<evidence type="ECO:0000256" key="4">
    <source>
        <dbReference type="SAM" id="SignalP"/>
    </source>
</evidence>
<evidence type="ECO:0000256" key="2">
    <source>
        <dbReference type="ARBA" id="ARBA00022525"/>
    </source>
</evidence>
<dbReference type="PROSITE" id="PS50871">
    <property type="entry name" value="C1Q"/>
    <property type="match status" value="1"/>
</dbReference>
<feature type="domain" description="C1q" evidence="5">
    <location>
        <begin position="94"/>
        <end position="221"/>
    </location>
</feature>
<dbReference type="Pfam" id="PF00386">
    <property type="entry name" value="C1q"/>
    <property type="match status" value="1"/>
</dbReference>
<evidence type="ECO:0000256" key="3">
    <source>
        <dbReference type="ARBA" id="ARBA00022729"/>
    </source>
</evidence>
<protein>
    <recommendedName>
        <fullName evidence="5">C1q domain-containing protein</fullName>
    </recommendedName>
</protein>
<comment type="subcellular location">
    <subcellularLocation>
        <location evidence="1">Secreted</location>
    </subcellularLocation>
</comment>
<dbReference type="Proteomes" id="UP000828390">
    <property type="component" value="Unassembled WGS sequence"/>
</dbReference>
<keyword evidence="7" id="KW-1185">Reference proteome</keyword>
<evidence type="ECO:0000259" key="5">
    <source>
        <dbReference type="PROSITE" id="PS50871"/>
    </source>
</evidence>
<dbReference type="AlphaFoldDB" id="A0A9D4S304"/>
<feature type="signal peptide" evidence="4">
    <location>
        <begin position="1"/>
        <end position="20"/>
    </location>
</feature>
<sequence length="221" mass="24461">MMLMLIAAVFVQVFLTTGHAMSVTGLDDNVSAMEQLLTMVPERTTDEMYQQLQKQLKIHEERIERKEQRNGPSDYATAVNVNTPEVVVGSQAYSNRSRVVFTALKQADQSSIGVNQRITFEKVILNVGNGYRARSGIFIVPTSGIYMFSVTLTTTGSVYAALVHTEGTIAEIVCYNTYDSCSHSVFVNLAEHDHVWVENIINSGRYVYGSSRSSFSGILVA</sequence>
<evidence type="ECO:0000313" key="6">
    <source>
        <dbReference type="EMBL" id="KAH3889876.1"/>
    </source>
</evidence>
<keyword evidence="2" id="KW-0964">Secreted</keyword>
<accession>A0A9D4S304</accession>
<dbReference type="InterPro" id="IPR001073">
    <property type="entry name" value="C1q_dom"/>
</dbReference>
<dbReference type="PANTHER" id="PTHR22923">
    <property type="entry name" value="CEREBELLIN-RELATED"/>
    <property type="match status" value="1"/>
</dbReference>
<dbReference type="PRINTS" id="PR00007">
    <property type="entry name" value="COMPLEMNTC1Q"/>
</dbReference>
<evidence type="ECO:0000313" key="7">
    <source>
        <dbReference type="Proteomes" id="UP000828390"/>
    </source>
</evidence>
<dbReference type="Gene3D" id="2.60.120.40">
    <property type="match status" value="1"/>
</dbReference>
<reference evidence="6" key="1">
    <citation type="journal article" date="2019" name="bioRxiv">
        <title>The Genome of the Zebra Mussel, Dreissena polymorpha: A Resource for Invasive Species Research.</title>
        <authorList>
            <person name="McCartney M.A."/>
            <person name="Auch B."/>
            <person name="Kono T."/>
            <person name="Mallez S."/>
            <person name="Zhang Y."/>
            <person name="Obille A."/>
            <person name="Becker A."/>
            <person name="Abrahante J.E."/>
            <person name="Garbe J."/>
            <person name="Badalamenti J.P."/>
            <person name="Herman A."/>
            <person name="Mangelson H."/>
            <person name="Liachko I."/>
            <person name="Sullivan S."/>
            <person name="Sone E.D."/>
            <person name="Koren S."/>
            <person name="Silverstein K.A.T."/>
            <person name="Beckman K.B."/>
            <person name="Gohl D.M."/>
        </authorList>
    </citation>
    <scope>NUCLEOTIDE SEQUENCE</scope>
    <source>
        <strain evidence="6">Duluth1</strain>
        <tissue evidence="6">Whole animal</tissue>
    </source>
</reference>
<dbReference type="PANTHER" id="PTHR22923:SF116">
    <property type="entry name" value="C1Q DOMAIN-CONTAINING PROTEIN"/>
    <property type="match status" value="1"/>
</dbReference>
<gene>
    <name evidence="6" type="ORF">DPMN_013942</name>
</gene>
<dbReference type="EMBL" id="JAIWYP010000001">
    <property type="protein sequence ID" value="KAH3889876.1"/>
    <property type="molecule type" value="Genomic_DNA"/>
</dbReference>